<dbReference type="Pfam" id="PF04261">
    <property type="entry name" value="Dyp_perox_N"/>
    <property type="match status" value="1"/>
</dbReference>
<dbReference type="InterPro" id="IPR048327">
    <property type="entry name" value="Dyp_perox_N"/>
</dbReference>
<feature type="region of interest" description="Disordered" evidence="7">
    <location>
        <begin position="311"/>
        <end position="347"/>
    </location>
</feature>
<evidence type="ECO:0000259" key="9">
    <source>
        <dbReference type="Pfam" id="PF20628"/>
    </source>
</evidence>
<feature type="domain" description="Dyp-type peroxidase C-terminal" evidence="9">
    <location>
        <begin position="143"/>
        <end position="306"/>
    </location>
</feature>
<dbReference type="GO" id="GO:0004601">
    <property type="term" value="F:peroxidase activity"/>
    <property type="evidence" value="ECO:0007669"/>
    <property type="project" value="UniProtKB-KW"/>
</dbReference>
<evidence type="ECO:0000256" key="4">
    <source>
        <dbReference type="ARBA" id="ARBA00023002"/>
    </source>
</evidence>
<evidence type="ECO:0008006" key="12">
    <source>
        <dbReference type="Google" id="ProtNLM"/>
    </source>
</evidence>
<dbReference type="RefSeq" id="WP_006592438.1">
    <property type="nucleotide sequence ID" value="NZ_BAHD01000029.1"/>
</dbReference>
<dbReference type="Proteomes" id="UP000008366">
    <property type="component" value="Unassembled WGS sequence"/>
</dbReference>
<dbReference type="InterPro" id="IPR006314">
    <property type="entry name" value="Dyp_peroxidase"/>
</dbReference>
<comment type="cofactor">
    <cofactor evidence="1">
        <name>heme b</name>
        <dbReference type="ChEBI" id="CHEBI:60344"/>
    </cofactor>
</comment>
<reference evidence="10 11" key="1">
    <citation type="submission" date="2012-08" db="EMBL/GenBank/DDBJ databases">
        <title>Whole genome shotgun sequence of Kineosphaera limosa NBRC 100340.</title>
        <authorList>
            <person name="Yoshida I."/>
            <person name="Isaki S."/>
            <person name="Hosoyama A."/>
            <person name="Tsuchikane K."/>
            <person name="Katsumata H."/>
            <person name="Ando Y."/>
            <person name="Ohji S."/>
            <person name="Hamada M."/>
            <person name="Tamura T."/>
            <person name="Yamazoe A."/>
            <person name="Yamazaki S."/>
            <person name="Fujita N."/>
        </authorList>
    </citation>
    <scope>NUCLEOTIDE SEQUENCE [LARGE SCALE GENOMIC DNA]</scope>
    <source>
        <strain evidence="10 11">NBRC 100340</strain>
    </source>
</reference>
<protein>
    <recommendedName>
        <fullName evidence="12">Peroxidase</fullName>
    </recommendedName>
</protein>
<dbReference type="GO" id="GO:0005829">
    <property type="term" value="C:cytosol"/>
    <property type="evidence" value="ECO:0007669"/>
    <property type="project" value="TreeGrafter"/>
</dbReference>
<dbReference type="EMBL" id="BAHD01000029">
    <property type="protein sequence ID" value="GAB95906.1"/>
    <property type="molecule type" value="Genomic_DNA"/>
</dbReference>
<evidence type="ECO:0000256" key="3">
    <source>
        <dbReference type="ARBA" id="ARBA00022723"/>
    </source>
</evidence>
<dbReference type="Pfam" id="PF20628">
    <property type="entry name" value="Dyp_perox_C"/>
    <property type="match status" value="1"/>
</dbReference>
<dbReference type="PANTHER" id="PTHR30521:SF0">
    <property type="entry name" value="DYP-TYPE PEROXIDASE FAMILY PROTEIN"/>
    <property type="match status" value="1"/>
</dbReference>
<evidence type="ECO:0000256" key="6">
    <source>
        <dbReference type="ARBA" id="ARBA00025737"/>
    </source>
</evidence>
<dbReference type="STRING" id="1184609.KILIM_029_00150"/>
<dbReference type="SUPFAM" id="SSF54909">
    <property type="entry name" value="Dimeric alpha+beta barrel"/>
    <property type="match status" value="1"/>
</dbReference>
<evidence type="ECO:0000256" key="5">
    <source>
        <dbReference type="ARBA" id="ARBA00023004"/>
    </source>
</evidence>
<dbReference type="PANTHER" id="PTHR30521">
    <property type="entry name" value="DEFERROCHELATASE/PEROXIDASE"/>
    <property type="match status" value="1"/>
</dbReference>
<comment type="similarity">
    <text evidence="6">Belongs to the DyP-type peroxidase family.</text>
</comment>
<proteinExistence type="inferred from homology"/>
<dbReference type="GO" id="GO:0046872">
    <property type="term" value="F:metal ion binding"/>
    <property type="evidence" value="ECO:0007669"/>
    <property type="project" value="UniProtKB-KW"/>
</dbReference>
<organism evidence="10 11">
    <name type="scientific">Kineosphaera limosa NBRC 100340</name>
    <dbReference type="NCBI Taxonomy" id="1184609"/>
    <lineage>
        <taxon>Bacteria</taxon>
        <taxon>Bacillati</taxon>
        <taxon>Actinomycetota</taxon>
        <taxon>Actinomycetes</taxon>
        <taxon>Micrococcales</taxon>
        <taxon>Dermatophilaceae</taxon>
        <taxon>Kineosphaera</taxon>
    </lineage>
</organism>
<dbReference type="InterPro" id="IPR048328">
    <property type="entry name" value="Dyp_perox_C"/>
</dbReference>
<sequence>MSDPRPQDLCQSVLAPPARVSIFITLTIREGAEGAAVAALAQLPALKRSVGFREPEQQLSCVAGIGSRFWDRAYPHLPRPAHLHPFIPLEGSKHSAPSTPGDLLFHVRAMRFDLCFELVRQLRLALGDALESADEVHGFRYFDERDLLGFVDGTENPEPPVDDVVTTLVPDGPYTGASYVIVQKYLHDLTAWNALSVEDQERVIGRTKLDDIELPDDVKPSNSHVALNTIEDADGTQRQIVRDNLPFGNVGEGEFGTYFIGYAADPDVTEEMLRHMFLGNPPGNYDRILDFSTAHTGCLFFVPPADLLENPQSFAAAPDDPSTASDTDPTPADGSLGIGSLRRSGSK</sequence>
<evidence type="ECO:0000259" key="8">
    <source>
        <dbReference type="Pfam" id="PF04261"/>
    </source>
</evidence>
<feature type="domain" description="Dyp-type peroxidase N-terminal" evidence="8">
    <location>
        <begin position="11"/>
        <end position="140"/>
    </location>
</feature>
<keyword evidence="4" id="KW-0560">Oxidoreductase</keyword>
<dbReference type="OrthoDB" id="3251355at2"/>
<evidence type="ECO:0000313" key="11">
    <source>
        <dbReference type="Proteomes" id="UP000008366"/>
    </source>
</evidence>
<feature type="compositionally biased region" description="Low complexity" evidence="7">
    <location>
        <begin position="315"/>
        <end position="347"/>
    </location>
</feature>
<evidence type="ECO:0000256" key="7">
    <source>
        <dbReference type="SAM" id="MobiDB-lite"/>
    </source>
</evidence>
<dbReference type="AlphaFoldDB" id="K6WQ22"/>
<dbReference type="NCBIfam" id="TIGR01413">
    <property type="entry name" value="Dyp_perox_fam"/>
    <property type="match status" value="1"/>
</dbReference>
<keyword evidence="2" id="KW-0575">Peroxidase</keyword>
<dbReference type="eggNOG" id="COG2837">
    <property type="taxonomic scope" value="Bacteria"/>
</dbReference>
<keyword evidence="5" id="KW-0408">Iron</keyword>
<name>K6WQ22_9MICO</name>
<evidence type="ECO:0000313" key="10">
    <source>
        <dbReference type="EMBL" id="GAB95906.1"/>
    </source>
</evidence>
<keyword evidence="3" id="KW-0479">Metal-binding</keyword>
<evidence type="ECO:0000256" key="2">
    <source>
        <dbReference type="ARBA" id="ARBA00022559"/>
    </source>
</evidence>
<gene>
    <name evidence="10" type="ORF">KILIM_029_00150</name>
</gene>
<evidence type="ECO:0000256" key="1">
    <source>
        <dbReference type="ARBA" id="ARBA00001970"/>
    </source>
</evidence>
<dbReference type="GO" id="GO:0020037">
    <property type="term" value="F:heme binding"/>
    <property type="evidence" value="ECO:0007669"/>
    <property type="project" value="InterPro"/>
</dbReference>
<dbReference type="InterPro" id="IPR011008">
    <property type="entry name" value="Dimeric_a/b-barrel"/>
</dbReference>
<keyword evidence="11" id="KW-1185">Reference proteome</keyword>
<comment type="caution">
    <text evidence="10">The sequence shown here is derived from an EMBL/GenBank/DDBJ whole genome shotgun (WGS) entry which is preliminary data.</text>
</comment>
<accession>K6WQ22</accession>
<dbReference type="PROSITE" id="PS51404">
    <property type="entry name" value="DYP_PEROXIDASE"/>
    <property type="match status" value="1"/>
</dbReference>